<evidence type="ECO:0000313" key="2">
    <source>
        <dbReference type="Proteomes" id="UP000624244"/>
    </source>
</evidence>
<protein>
    <submittedName>
        <fullName evidence="1">Uncharacterized protein</fullName>
    </submittedName>
</protein>
<sequence length="318" mass="35989">MEHLDAQAAILQPFRTDYLPELNSNAPLFLPADAKRHWYLGYVYRWHNFKVAAIEHLKHTKCIEAFRQLQGFQVHLPRATSPSPPSSPAPASLESHFTREVLQPVEKIYNTLLTTQAMRDICGDDMPQGIWLERGTQNEELAAKGIKPAFVVRSKGASGKDEVRLLGHAEYLGGRPGALTRAIKNAGRNTWGSLRCVLGDVARWMLEYNTQYGFLVSSDEIMFLRFAIVYKGKKMNVAEPGEPERVAFVYTMVEPHINYSDPIKHSEVLDESKGTVTVRLALLFLLHTTVMQRFQMPEQKGNAAQYFPTTEAGKKFRL</sequence>
<proteinExistence type="predicted"/>
<dbReference type="AlphaFoldDB" id="A0A8H5ZBC2"/>
<comment type="caution">
    <text evidence="1">The sequence shown here is derived from an EMBL/GenBank/DDBJ whole genome shotgun (WGS) entry which is preliminary data.</text>
</comment>
<evidence type="ECO:0000313" key="1">
    <source>
        <dbReference type="EMBL" id="KAF5846052.1"/>
    </source>
</evidence>
<organism evidence="1 2">
    <name type="scientific">Cochliobolus sativus</name>
    <name type="common">Common root rot and spot blotch fungus</name>
    <name type="synonym">Bipolaris sorokiniana</name>
    <dbReference type="NCBI Taxonomy" id="45130"/>
    <lineage>
        <taxon>Eukaryota</taxon>
        <taxon>Fungi</taxon>
        <taxon>Dikarya</taxon>
        <taxon>Ascomycota</taxon>
        <taxon>Pezizomycotina</taxon>
        <taxon>Dothideomycetes</taxon>
        <taxon>Pleosporomycetidae</taxon>
        <taxon>Pleosporales</taxon>
        <taxon>Pleosporineae</taxon>
        <taxon>Pleosporaceae</taxon>
        <taxon>Bipolaris</taxon>
    </lineage>
</organism>
<name>A0A8H5ZBC2_COCSA</name>
<reference evidence="1" key="1">
    <citation type="submission" date="2019-11" db="EMBL/GenBank/DDBJ databases">
        <title>Bipolaris sorokiniana Genome sequencing.</title>
        <authorList>
            <person name="Wang H."/>
        </authorList>
    </citation>
    <scope>NUCLEOTIDE SEQUENCE</scope>
</reference>
<dbReference type="OMA" id="WGSLRCV"/>
<dbReference type="EMBL" id="WNKQ01000017">
    <property type="protein sequence ID" value="KAF5846052.1"/>
    <property type="molecule type" value="Genomic_DNA"/>
</dbReference>
<dbReference type="Proteomes" id="UP000624244">
    <property type="component" value="Unassembled WGS sequence"/>
</dbReference>
<accession>A0A8H5ZBC2</accession>
<gene>
    <name evidence="1" type="ORF">GGP41_008547</name>
</gene>